<evidence type="ECO:0000313" key="3">
    <source>
        <dbReference type="Proteomes" id="UP000182573"/>
    </source>
</evidence>
<name>A0A1H3BDX8_HALVA</name>
<organism evidence="2 3">
    <name type="scientific">Haloarcula vallismortis</name>
    <name type="common">Halobacterium vallismortis</name>
    <dbReference type="NCBI Taxonomy" id="28442"/>
    <lineage>
        <taxon>Archaea</taxon>
        <taxon>Methanobacteriati</taxon>
        <taxon>Methanobacteriota</taxon>
        <taxon>Stenosarchaea group</taxon>
        <taxon>Halobacteria</taxon>
        <taxon>Halobacteriales</taxon>
        <taxon>Haloarculaceae</taxon>
        <taxon>Haloarcula</taxon>
    </lineage>
</organism>
<dbReference type="EMBL" id="FNOF01000047">
    <property type="protein sequence ID" value="SDX39918.1"/>
    <property type="molecule type" value="Genomic_DNA"/>
</dbReference>
<feature type="compositionally biased region" description="Basic and acidic residues" evidence="1">
    <location>
        <begin position="1"/>
        <end position="11"/>
    </location>
</feature>
<protein>
    <submittedName>
        <fullName evidence="2">Uncharacterized protein</fullName>
    </submittedName>
</protein>
<proteinExistence type="predicted"/>
<gene>
    <name evidence="2" type="ORF">SAMN05443574_1472</name>
</gene>
<feature type="compositionally biased region" description="Polar residues" evidence="1">
    <location>
        <begin position="24"/>
        <end position="37"/>
    </location>
</feature>
<sequence>MPEGRRIDPVRPWHVPQPVAATRQHLQTAGQYHETTA</sequence>
<feature type="region of interest" description="Disordered" evidence="1">
    <location>
        <begin position="1"/>
        <end position="37"/>
    </location>
</feature>
<dbReference type="Proteomes" id="UP000182573">
    <property type="component" value="Unassembled WGS sequence"/>
</dbReference>
<evidence type="ECO:0000313" key="2">
    <source>
        <dbReference type="EMBL" id="SDX39918.1"/>
    </source>
</evidence>
<evidence type="ECO:0000256" key="1">
    <source>
        <dbReference type="SAM" id="MobiDB-lite"/>
    </source>
</evidence>
<dbReference type="STRING" id="28442.SAMN05443574_1472"/>
<reference evidence="2 3" key="1">
    <citation type="submission" date="2016-10" db="EMBL/GenBank/DDBJ databases">
        <authorList>
            <person name="de Groot N.N."/>
        </authorList>
    </citation>
    <scope>NUCLEOTIDE SEQUENCE [LARGE SCALE GENOMIC DNA]</scope>
    <source>
        <strain evidence="2 3">DSM 3756</strain>
    </source>
</reference>
<dbReference type="AlphaFoldDB" id="A0A1H3BDX8"/>
<accession>A0A1H3BDX8</accession>